<dbReference type="Proteomes" id="UP000536711">
    <property type="component" value="Unassembled WGS sequence"/>
</dbReference>
<keyword evidence="5" id="KW-1185">Reference proteome</keyword>
<evidence type="ECO:0000313" key="5">
    <source>
        <dbReference type="Proteomes" id="UP000536711"/>
    </source>
</evidence>
<feature type="domain" description="PLL-like beta propeller" evidence="3">
    <location>
        <begin position="530"/>
        <end position="763"/>
    </location>
</feature>
<feature type="transmembrane region" description="Helical" evidence="2">
    <location>
        <begin position="20"/>
        <end position="40"/>
    </location>
</feature>
<evidence type="ECO:0000256" key="2">
    <source>
        <dbReference type="SAM" id="Phobius"/>
    </source>
</evidence>
<feature type="transmembrane region" description="Helical" evidence="2">
    <location>
        <begin position="46"/>
        <end position="64"/>
    </location>
</feature>
<keyword evidence="2" id="KW-0472">Membrane</keyword>
<keyword evidence="2" id="KW-0812">Transmembrane</keyword>
<feature type="transmembrane region" description="Helical" evidence="2">
    <location>
        <begin position="452"/>
        <end position="476"/>
    </location>
</feature>
<name>A0A8H4J8T8_9HYPO</name>
<dbReference type="InterPro" id="IPR058502">
    <property type="entry name" value="PLL-like_beta-prop"/>
</dbReference>
<comment type="caution">
    <text evidence="4">The sequence shown here is derived from an EMBL/GenBank/DDBJ whole genome shotgun (WGS) entry which is preliminary data.</text>
</comment>
<organism evidence="4 5">
    <name type="scientific">Fusarium acutatum</name>
    <dbReference type="NCBI Taxonomy" id="78861"/>
    <lineage>
        <taxon>Eukaryota</taxon>
        <taxon>Fungi</taxon>
        <taxon>Dikarya</taxon>
        <taxon>Ascomycota</taxon>
        <taxon>Pezizomycotina</taxon>
        <taxon>Sordariomycetes</taxon>
        <taxon>Hypocreomycetidae</taxon>
        <taxon>Hypocreales</taxon>
        <taxon>Nectriaceae</taxon>
        <taxon>Fusarium</taxon>
        <taxon>Fusarium fujikuroi species complex</taxon>
    </lineage>
</organism>
<feature type="transmembrane region" description="Helical" evidence="2">
    <location>
        <begin position="278"/>
        <end position="297"/>
    </location>
</feature>
<reference evidence="4 5" key="1">
    <citation type="submission" date="2020-01" db="EMBL/GenBank/DDBJ databases">
        <title>Identification and distribution of gene clusters putatively required for synthesis of sphingolipid metabolism inhibitors in phylogenetically diverse species of the filamentous fungus Fusarium.</title>
        <authorList>
            <person name="Kim H.-S."/>
            <person name="Busman M."/>
            <person name="Brown D.W."/>
            <person name="Divon H."/>
            <person name="Uhlig S."/>
            <person name="Proctor R.H."/>
        </authorList>
    </citation>
    <scope>NUCLEOTIDE SEQUENCE [LARGE SCALE GENOMIC DNA]</scope>
    <source>
        <strain evidence="4 5">NRRL 13308</strain>
    </source>
</reference>
<evidence type="ECO:0000313" key="4">
    <source>
        <dbReference type="EMBL" id="KAF4415327.1"/>
    </source>
</evidence>
<sequence>MAPKTSDQISAQWIEPGDIFSVLLIVGGDVVQLVLAALTGNPLTPIAFSFGWVAYAISTVVAALSENRLVRCPPEVSLKVINLRSGYDRPNQSWLLGRLVKTCNFWMPPEVKARLRSSCVLPSDEEQWYAVASASSSLSSSSAGNAVMDLYASPIGLCVAVYKWVDGVEPGVPARDWIWWSSFLVSAFQLGASIIPWRRYGNWAIFVATSVGTVLAYISASLPQWRREKWHARRARKNVALTLGNGSQHVIVILGSDNGLDLEALASGKTPNTRATRAFTSIMVVLWLALLITCTGIKTDTCPRSAHRAGESHHGRQVAGWPARVWDIRRKKVMWTLMELEEQYKGYGAALRHEFFPGKLRHWEEEWWSSKDPTQRRQLLEKAQKEQLDKPSMSSDLPEVVPSENYGALQVVYDGIEHHPETAHTTATSKDANHWEKNHPKALQFVWWRRRLWLMVALGTFVVCSIVGAIVASVMVSRGRDNSKESEPSPTISSSSIPTTATSTFAFGSPTMIPESLPPSTCLSSMCPQMLSVASLAKGSAALLFGRGADQAIWYRQAEGEKWTTKWTSLGGAFISPPTSLSIREGRIDVFAVDQSQGVQFKSFQNGEWAGEWTTIYGSCSSQPSSTTFGVDKLSLVCVNADHHLQLKYYKGRWGPSISDWADLGSGWLSGTPALDSGALDRVHIVAYGIAGVKMKNQQDANYSMIYKRYNTTDWQDWEGGWGSFKGDPGIIAVAENRIEYFGVDKDGAMWHNAWLAEKVVSPSTRRGTNLTNLPPEYTDPEKLGGNFTSAPFAFATGNSRIDVLAVGIDGRLKHQARIGKTWAQDWEDLGGYFESAPLALRLGDSTNIIVFGLGPNGTVLHGSFSKRERHAWGRGSWYTDDGEMSLGQYKLSVD</sequence>
<protein>
    <recommendedName>
        <fullName evidence="3">PLL-like beta propeller domain-containing protein</fullName>
    </recommendedName>
</protein>
<dbReference type="OrthoDB" id="5069483at2759"/>
<dbReference type="EMBL" id="JAADJF010000567">
    <property type="protein sequence ID" value="KAF4415327.1"/>
    <property type="molecule type" value="Genomic_DNA"/>
</dbReference>
<evidence type="ECO:0000256" key="1">
    <source>
        <dbReference type="SAM" id="MobiDB-lite"/>
    </source>
</evidence>
<feature type="compositionally biased region" description="Low complexity" evidence="1">
    <location>
        <begin position="488"/>
        <end position="498"/>
    </location>
</feature>
<dbReference type="SUPFAM" id="SSF89372">
    <property type="entry name" value="Fucose-specific lectin"/>
    <property type="match status" value="2"/>
</dbReference>
<dbReference type="Pfam" id="PF26607">
    <property type="entry name" value="DUF8189"/>
    <property type="match status" value="1"/>
</dbReference>
<gene>
    <name evidence="4" type="ORF">FACUT_13487</name>
</gene>
<evidence type="ECO:0000259" key="3">
    <source>
        <dbReference type="Pfam" id="PF26607"/>
    </source>
</evidence>
<keyword evidence="2" id="KW-1133">Transmembrane helix</keyword>
<proteinExistence type="predicted"/>
<accession>A0A8H4J8T8</accession>
<feature type="compositionally biased region" description="Basic and acidic residues" evidence="1">
    <location>
        <begin position="478"/>
        <end position="487"/>
    </location>
</feature>
<feature type="transmembrane region" description="Helical" evidence="2">
    <location>
        <begin position="202"/>
        <end position="220"/>
    </location>
</feature>
<dbReference type="Gene3D" id="2.120.10.70">
    <property type="entry name" value="Fucose-specific lectin"/>
    <property type="match status" value="2"/>
</dbReference>
<dbReference type="AlphaFoldDB" id="A0A8H4J8T8"/>
<feature type="region of interest" description="Disordered" evidence="1">
    <location>
        <begin position="478"/>
        <end position="498"/>
    </location>
</feature>